<evidence type="ECO:0000256" key="1">
    <source>
        <dbReference type="SAM" id="MobiDB-lite"/>
    </source>
</evidence>
<dbReference type="GeneID" id="17255814"/>
<organism evidence="2 3">
    <name type="scientific">Emiliania huxleyi (strain CCMP1516)</name>
    <dbReference type="NCBI Taxonomy" id="280463"/>
    <lineage>
        <taxon>Eukaryota</taxon>
        <taxon>Haptista</taxon>
        <taxon>Haptophyta</taxon>
        <taxon>Prymnesiophyceae</taxon>
        <taxon>Isochrysidales</taxon>
        <taxon>Noelaerhabdaceae</taxon>
        <taxon>Emiliania</taxon>
    </lineage>
</organism>
<dbReference type="PaxDb" id="2903-EOD09375"/>
<dbReference type="RefSeq" id="XP_005761804.1">
    <property type="nucleotide sequence ID" value="XM_005761747.1"/>
</dbReference>
<sequence length="57" mass="6478">MAEREDDHGTGEGGRRALPSANAAVEEMRTNHVGLYTLIFRFYILFRSDFQRFSAGI</sequence>
<feature type="region of interest" description="Disordered" evidence="1">
    <location>
        <begin position="1"/>
        <end position="21"/>
    </location>
</feature>
<dbReference type="Proteomes" id="UP000013827">
    <property type="component" value="Unassembled WGS sequence"/>
</dbReference>
<dbReference type="AlphaFoldDB" id="A0A0D3IDP0"/>
<dbReference type="HOGENOM" id="CLU_3000437_0_0_1"/>
<reference evidence="2" key="2">
    <citation type="submission" date="2024-10" db="UniProtKB">
        <authorList>
            <consortium name="EnsemblProtists"/>
        </authorList>
    </citation>
    <scope>IDENTIFICATION</scope>
</reference>
<evidence type="ECO:0000313" key="3">
    <source>
        <dbReference type="Proteomes" id="UP000013827"/>
    </source>
</evidence>
<proteinExistence type="predicted"/>
<protein>
    <submittedName>
        <fullName evidence="2">Uncharacterized protein</fullName>
    </submittedName>
</protein>
<evidence type="ECO:0000313" key="2">
    <source>
        <dbReference type="EnsemblProtists" id="EOD09375"/>
    </source>
</evidence>
<accession>A0A0D3IDP0</accession>
<dbReference type="KEGG" id="ehx:EMIHUDRAFT_197752"/>
<reference evidence="3" key="1">
    <citation type="journal article" date="2013" name="Nature">
        <title>Pan genome of the phytoplankton Emiliania underpins its global distribution.</title>
        <authorList>
            <person name="Read B.A."/>
            <person name="Kegel J."/>
            <person name="Klute M.J."/>
            <person name="Kuo A."/>
            <person name="Lefebvre S.C."/>
            <person name="Maumus F."/>
            <person name="Mayer C."/>
            <person name="Miller J."/>
            <person name="Monier A."/>
            <person name="Salamov A."/>
            <person name="Young J."/>
            <person name="Aguilar M."/>
            <person name="Claverie J.M."/>
            <person name="Frickenhaus S."/>
            <person name="Gonzalez K."/>
            <person name="Herman E.K."/>
            <person name="Lin Y.C."/>
            <person name="Napier J."/>
            <person name="Ogata H."/>
            <person name="Sarno A.F."/>
            <person name="Shmutz J."/>
            <person name="Schroeder D."/>
            <person name="de Vargas C."/>
            <person name="Verret F."/>
            <person name="von Dassow P."/>
            <person name="Valentin K."/>
            <person name="Van de Peer Y."/>
            <person name="Wheeler G."/>
            <person name="Dacks J.B."/>
            <person name="Delwiche C.F."/>
            <person name="Dyhrman S.T."/>
            <person name="Glockner G."/>
            <person name="John U."/>
            <person name="Richards T."/>
            <person name="Worden A.Z."/>
            <person name="Zhang X."/>
            <person name="Grigoriev I.V."/>
            <person name="Allen A.E."/>
            <person name="Bidle K."/>
            <person name="Borodovsky M."/>
            <person name="Bowler C."/>
            <person name="Brownlee C."/>
            <person name="Cock J.M."/>
            <person name="Elias M."/>
            <person name="Gladyshev V.N."/>
            <person name="Groth M."/>
            <person name="Guda C."/>
            <person name="Hadaegh A."/>
            <person name="Iglesias-Rodriguez M.D."/>
            <person name="Jenkins J."/>
            <person name="Jones B.M."/>
            <person name="Lawson T."/>
            <person name="Leese F."/>
            <person name="Lindquist E."/>
            <person name="Lobanov A."/>
            <person name="Lomsadze A."/>
            <person name="Malik S.B."/>
            <person name="Marsh M.E."/>
            <person name="Mackinder L."/>
            <person name="Mock T."/>
            <person name="Mueller-Roeber B."/>
            <person name="Pagarete A."/>
            <person name="Parker M."/>
            <person name="Probert I."/>
            <person name="Quesneville H."/>
            <person name="Raines C."/>
            <person name="Rensing S.A."/>
            <person name="Riano-Pachon D.M."/>
            <person name="Richier S."/>
            <person name="Rokitta S."/>
            <person name="Shiraiwa Y."/>
            <person name="Soanes D.M."/>
            <person name="van der Giezen M."/>
            <person name="Wahlund T.M."/>
            <person name="Williams B."/>
            <person name="Wilson W."/>
            <person name="Wolfe G."/>
            <person name="Wurch L.L."/>
        </authorList>
    </citation>
    <scope>NUCLEOTIDE SEQUENCE</scope>
</reference>
<dbReference type="EnsemblProtists" id="EOD09375">
    <property type="protein sequence ID" value="EOD09375"/>
    <property type="gene ID" value="EMIHUDRAFT_197752"/>
</dbReference>
<name>A0A0D3IDP0_EMIH1</name>
<feature type="compositionally biased region" description="Basic and acidic residues" evidence="1">
    <location>
        <begin position="1"/>
        <end position="15"/>
    </location>
</feature>
<keyword evidence="3" id="KW-1185">Reference proteome</keyword>